<dbReference type="Proteomes" id="UP001221898">
    <property type="component" value="Unassembled WGS sequence"/>
</dbReference>
<feature type="compositionally biased region" description="Pro residues" evidence="8">
    <location>
        <begin position="221"/>
        <end position="233"/>
    </location>
</feature>
<feature type="region of interest" description="Disordered" evidence="8">
    <location>
        <begin position="88"/>
        <end position="163"/>
    </location>
</feature>
<organism evidence="10 11">
    <name type="scientific">Aldrovandia affinis</name>
    <dbReference type="NCBI Taxonomy" id="143900"/>
    <lineage>
        <taxon>Eukaryota</taxon>
        <taxon>Metazoa</taxon>
        <taxon>Chordata</taxon>
        <taxon>Craniata</taxon>
        <taxon>Vertebrata</taxon>
        <taxon>Euteleostomi</taxon>
        <taxon>Actinopterygii</taxon>
        <taxon>Neopterygii</taxon>
        <taxon>Teleostei</taxon>
        <taxon>Notacanthiformes</taxon>
        <taxon>Halosauridae</taxon>
        <taxon>Aldrovandia</taxon>
    </lineage>
</organism>
<dbReference type="EMBL" id="JAINUG010000113">
    <property type="protein sequence ID" value="KAJ8395790.1"/>
    <property type="molecule type" value="Genomic_DNA"/>
</dbReference>
<dbReference type="GO" id="GO:0016020">
    <property type="term" value="C:membrane"/>
    <property type="evidence" value="ECO:0007669"/>
    <property type="project" value="UniProtKB-SubCell"/>
</dbReference>
<comment type="subcellular location">
    <subcellularLocation>
        <location evidence="1">Membrane</location>
        <topology evidence="1">Single-pass membrane protein</topology>
    </subcellularLocation>
</comment>
<dbReference type="GO" id="GO:0030968">
    <property type="term" value="P:endoplasmic reticulum unfolded protein response"/>
    <property type="evidence" value="ECO:0007669"/>
    <property type="project" value="TreeGrafter"/>
</dbReference>
<evidence type="ECO:0000256" key="6">
    <source>
        <dbReference type="ARBA" id="ARBA00037579"/>
    </source>
</evidence>
<dbReference type="SUPFAM" id="SSF54236">
    <property type="entry name" value="Ubiquitin-like"/>
    <property type="match status" value="1"/>
</dbReference>
<dbReference type="InterPro" id="IPR039751">
    <property type="entry name" value="HERPUD1/2"/>
</dbReference>
<dbReference type="InterPro" id="IPR029071">
    <property type="entry name" value="Ubiquitin-like_domsf"/>
</dbReference>
<comment type="function">
    <text evidence="6">Could be involved in the unfolded protein response (UPR) pathway.</text>
</comment>
<dbReference type="Gene3D" id="3.10.20.90">
    <property type="entry name" value="Phosphatidylinositol 3-kinase Catalytic Subunit, Chain A, domain 1"/>
    <property type="match status" value="1"/>
</dbReference>
<evidence type="ECO:0000256" key="3">
    <source>
        <dbReference type="ARBA" id="ARBA00022989"/>
    </source>
</evidence>
<name>A0AAD7WGJ1_9TELE</name>
<keyword evidence="3" id="KW-1133">Transmembrane helix</keyword>
<evidence type="ECO:0000256" key="5">
    <source>
        <dbReference type="ARBA" id="ARBA00023230"/>
    </source>
</evidence>
<gene>
    <name evidence="10" type="ORF">AAFF_G00028370</name>
</gene>
<evidence type="ECO:0000256" key="8">
    <source>
        <dbReference type="SAM" id="MobiDB-lite"/>
    </source>
</evidence>
<dbReference type="AlphaFoldDB" id="A0AAD7WGJ1"/>
<dbReference type="PROSITE" id="PS50053">
    <property type="entry name" value="UBIQUITIN_2"/>
    <property type="match status" value="1"/>
</dbReference>
<accession>A0AAD7WGJ1</accession>
<dbReference type="PANTHER" id="PTHR12943">
    <property type="entry name" value="HOMOCYSTEINE-RESPONSIVE ENDOPLASMIC RETICULUM-RESIDENT UNIQUITIN-LIKE DOMAIN HERPUD PROTEIN FAMILY MEMBER"/>
    <property type="match status" value="1"/>
</dbReference>
<evidence type="ECO:0000256" key="4">
    <source>
        <dbReference type="ARBA" id="ARBA00023136"/>
    </source>
</evidence>
<comment type="caution">
    <text evidence="10">The sequence shown here is derived from an EMBL/GenBank/DDBJ whole genome shotgun (WGS) entry which is preliminary data.</text>
</comment>
<dbReference type="PANTHER" id="PTHR12943:SF5">
    <property type="entry name" value="HOMOCYSTEINE-RESPONSIVE ENDOPLASMIC RETICULUM-RESIDENT UBIQUITIN-LIKE DOMAIN MEMBER 2 PROTEIN"/>
    <property type="match status" value="1"/>
</dbReference>
<evidence type="ECO:0000256" key="1">
    <source>
        <dbReference type="ARBA" id="ARBA00004167"/>
    </source>
</evidence>
<feature type="compositionally biased region" description="Polar residues" evidence="8">
    <location>
        <begin position="122"/>
        <end position="135"/>
    </location>
</feature>
<dbReference type="FunFam" id="3.10.20.90:FF:000046">
    <property type="entry name" value="Homocysteine-responsive endoplasmic reticulum-resident ubiquitin-like domain member 2 protein"/>
    <property type="match status" value="1"/>
</dbReference>
<evidence type="ECO:0000256" key="2">
    <source>
        <dbReference type="ARBA" id="ARBA00022692"/>
    </source>
</evidence>
<evidence type="ECO:0000259" key="9">
    <source>
        <dbReference type="PROSITE" id="PS50053"/>
    </source>
</evidence>
<protein>
    <recommendedName>
        <fullName evidence="7">Homocysteine-responsive endoplasmic reticulum-resident ubiquitin-like domain member 2 protein</fullName>
    </recommendedName>
</protein>
<keyword evidence="4" id="KW-0472">Membrane</keyword>
<feature type="domain" description="Ubiquitin-like" evidence="9">
    <location>
        <begin position="10"/>
        <end position="71"/>
    </location>
</feature>
<proteinExistence type="predicted"/>
<sequence>MDHAIVDSPVTLVIKAPNQKYDDQTINCFLNWTVEKLKTHLSKVYPSKPSSKDQRLVYSGRLLLDHLQLRDVLRKQDEYHMVHLVCASRTPPGSPQPGSSVRPPGIPSPSSAERSGGPSPAVSPSQDGQPNSAHGSTDGLRHRAGPTHNYTHDPAFMQGPLGDRLPLQQGLPLGFPGYPMYSTMQLLWWQQMYARHYYMQYQAAVASSQTPSLDQPSAPSLSPPPQPAPPNDPPPEERP</sequence>
<dbReference type="Pfam" id="PF00240">
    <property type="entry name" value="ubiquitin"/>
    <property type="match status" value="1"/>
</dbReference>
<reference evidence="10" key="1">
    <citation type="journal article" date="2023" name="Science">
        <title>Genome structures resolve the early diversification of teleost fishes.</title>
        <authorList>
            <person name="Parey E."/>
            <person name="Louis A."/>
            <person name="Montfort J."/>
            <person name="Bouchez O."/>
            <person name="Roques C."/>
            <person name="Iampietro C."/>
            <person name="Lluch J."/>
            <person name="Castinel A."/>
            <person name="Donnadieu C."/>
            <person name="Desvignes T."/>
            <person name="Floi Bucao C."/>
            <person name="Jouanno E."/>
            <person name="Wen M."/>
            <person name="Mejri S."/>
            <person name="Dirks R."/>
            <person name="Jansen H."/>
            <person name="Henkel C."/>
            <person name="Chen W.J."/>
            <person name="Zahm M."/>
            <person name="Cabau C."/>
            <person name="Klopp C."/>
            <person name="Thompson A.W."/>
            <person name="Robinson-Rechavi M."/>
            <person name="Braasch I."/>
            <person name="Lecointre G."/>
            <person name="Bobe J."/>
            <person name="Postlethwait J.H."/>
            <person name="Berthelot C."/>
            <person name="Roest Crollius H."/>
            <person name="Guiguen Y."/>
        </authorList>
    </citation>
    <scope>NUCLEOTIDE SEQUENCE</scope>
    <source>
        <strain evidence="10">NC1722</strain>
    </source>
</reference>
<dbReference type="SMART" id="SM00213">
    <property type="entry name" value="UBQ"/>
    <property type="match status" value="1"/>
</dbReference>
<keyword evidence="5" id="KW-0834">Unfolded protein response</keyword>
<keyword evidence="2" id="KW-0812">Transmembrane</keyword>
<dbReference type="CDD" id="cd17119">
    <property type="entry name" value="Ubl_HERP2"/>
    <property type="match status" value="1"/>
</dbReference>
<evidence type="ECO:0000256" key="7">
    <source>
        <dbReference type="ARBA" id="ARBA00040901"/>
    </source>
</evidence>
<feature type="compositionally biased region" description="Low complexity" evidence="8">
    <location>
        <begin position="211"/>
        <end position="220"/>
    </location>
</feature>
<evidence type="ECO:0000313" key="11">
    <source>
        <dbReference type="Proteomes" id="UP001221898"/>
    </source>
</evidence>
<feature type="region of interest" description="Disordered" evidence="8">
    <location>
        <begin position="205"/>
        <end position="239"/>
    </location>
</feature>
<dbReference type="InterPro" id="IPR000626">
    <property type="entry name" value="Ubiquitin-like_dom"/>
</dbReference>
<evidence type="ECO:0000313" key="10">
    <source>
        <dbReference type="EMBL" id="KAJ8395790.1"/>
    </source>
</evidence>
<keyword evidence="11" id="KW-1185">Reference proteome</keyword>